<sequence>MYFPCIRRNLGVNVNRTTMQTQSFLGGQDMLRAHFTKKFTHCSLNSVSTYKTCDEHANVCREKKKETVFGIDKILINFVAIIRICLLKKTY</sequence>
<dbReference type="Proteomes" id="UP001430953">
    <property type="component" value="Unassembled WGS sequence"/>
</dbReference>
<proteinExistence type="predicted"/>
<comment type="caution">
    <text evidence="1">The sequence shown here is derived from an EMBL/GenBank/DDBJ whole genome shotgun (WGS) entry which is preliminary data.</text>
</comment>
<dbReference type="AlphaFoldDB" id="A0AAW2GNU0"/>
<keyword evidence="2" id="KW-1185">Reference proteome</keyword>
<name>A0AAW2GNU0_9HYME</name>
<gene>
    <name evidence="1" type="ORF">PUN28_003413</name>
</gene>
<protein>
    <submittedName>
        <fullName evidence="1">Uncharacterized protein</fullName>
    </submittedName>
</protein>
<evidence type="ECO:0000313" key="2">
    <source>
        <dbReference type="Proteomes" id="UP001430953"/>
    </source>
</evidence>
<organism evidence="1 2">
    <name type="scientific">Cardiocondyla obscurior</name>
    <dbReference type="NCBI Taxonomy" id="286306"/>
    <lineage>
        <taxon>Eukaryota</taxon>
        <taxon>Metazoa</taxon>
        <taxon>Ecdysozoa</taxon>
        <taxon>Arthropoda</taxon>
        <taxon>Hexapoda</taxon>
        <taxon>Insecta</taxon>
        <taxon>Pterygota</taxon>
        <taxon>Neoptera</taxon>
        <taxon>Endopterygota</taxon>
        <taxon>Hymenoptera</taxon>
        <taxon>Apocrita</taxon>
        <taxon>Aculeata</taxon>
        <taxon>Formicoidea</taxon>
        <taxon>Formicidae</taxon>
        <taxon>Myrmicinae</taxon>
        <taxon>Cardiocondyla</taxon>
    </lineage>
</organism>
<reference evidence="1 2" key="1">
    <citation type="submission" date="2023-03" db="EMBL/GenBank/DDBJ databases">
        <title>High recombination rates correlate with genetic variation in Cardiocondyla obscurior ants.</title>
        <authorList>
            <person name="Errbii M."/>
        </authorList>
    </citation>
    <scope>NUCLEOTIDE SEQUENCE [LARGE SCALE GENOMIC DNA]</scope>
    <source>
        <strain evidence="1">Alpha-2009</strain>
        <tissue evidence="1">Whole body</tissue>
    </source>
</reference>
<dbReference type="EMBL" id="JADYXP020000003">
    <property type="protein sequence ID" value="KAL0128146.1"/>
    <property type="molecule type" value="Genomic_DNA"/>
</dbReference>
<accession>A0AAW2GNU0</accession>
<evidence type="ECO:0000313" key="1">
    <source>
        <dbReference type="EMBL" id="KAL0128146.1"/>
    </source>
</evidence>